<keyword evidence="6" id="KW-0808">Transferase</keyword>
<reference evidence="6 7" key="1">
    <citation type="submission" date="2024-09" db="EMBL/GenBank/DDBJ databases">
        <authorList>
            <person name="Sun Q."/>
            <person name="Mori K."/>
        </authorList>
    </citation>
    <scope>NUCLEOTIDE SEQUENCE [LARGE SCALE GENOMIC DNA]</scope>
    <source>
        <strain evidence="6 7">CCM 7792</strain>
    </source>
</reference>
<evidence type="ECO:0000259" key="4">
    <source>
        <dbReference type="PROSITE" id="PS50110"/>
    </source>
</evidence>
<dbReference type="Proteomes" id="UP001589773">
    <property type="component" value="Unassembled WGS sequence"/>
</dbReference>
<comment type="caution">
    <text evidence="6">The sequence shown here is derived from an EMBL/GenBank/DDBJ whole genome shotgun (WGS) entry which is preliminary data.</text>
</comment>
<feature type="domain" description="Response regulatory" evidence="4">
    <location>
        <begin position="8"/>
        <end position="123"/>
    </location>
</feature>
<dbReference type="InterPro" id="IPR011006">
    <property type="entry name" value="CheY-like_superfamily"/>
</dbReference>
<dbReference type="SUPFAM" id="SSF52172">
    <property type="entry name" value="CheY-like"/>
    <property type="match status" value="1"/>
</dbReference>
<dbReference type="InterPro" id="IPR050469">
    <property type="entry name" value="Diguanylate_Cyclase"/>
</dbReference>
<dbReference type="GO" id="GO:0052621">
    <property type="term" value="F:diguanylate cyclase activity"/>
    <property type="evidence" value="ECO:0007669"/>
    <property type="project" value="UniProtKB-EC"/>
</dbReference>
<dbReference type="Pfam" id="PF00072">
    <property type="entry name" value="Response_reg"/>
    <property type="match status" value="1"/>
</dbReference>
<dbReference type="NCBIfam" id="TIGR00254">
    <property type="entry name" value="GGDEF"/>
    <property type="match status" value="1"/>
</dbReference>
<accession>A0ABV6FF50</accession>
<name>A0ABV6FF50_9BURK</name>
<keyword evidence="7" id="KW-1185">Reference proteome</keyword>
<dbReference type="RefSeq" id="WP_379678906.1">
    <property type="nucleotide sequence ID" value="NZ_JBHLWP010000009.1"/>
</dbReference>
<organism evidence="6 7">
    <name type="scientific">Massilia consociata</name>
    <dbReference type="NCBI Taxonomy" id="760117"/>
    <lineage>
        <taxon>Bacteria</taxon>
        <taxon>Pseudomonadati</taxon>
        <taxon>Pseudomonadota</taxon>
        <taxon>Betaproteobacteria</taxon>
        <taxon>Burkholderiales</taxon>
        <taxon>Oxalobacteraceae</taxon>
        <taxon>Telluria group</taxon>
        <taxon>Massilia</taxon>
    </lineage>
</organism>
<dbReference type="SUPFAM" id="SSF55073">
    <property type="entry name" value="Nucleotide cyclase"/>
    <property type="match status" value="1"/>
</dbReference>
<dbReference type="InterPro" id="IPR001789">
    <property type="entry name" value="Sig_transdc_resp-reg_receiver"/>
</dbReference>
<proteinExistence type="predicted"/>
<comment type="catalytic activity">
    <reaction evidence="2">
        <text>2 GTP = 3',3'-c-di-GMP + 2 diphosphate</text>
        <dbReference type="Rhea" id="RHEA:24898"/>
        <dbReference type="ChEBI" id="CHEBI:33019"/>
        <dbReference type="ChEBI" id="CHEBI:37565"/>
        <dbReference type="ChEBI" id="CHEBI:58805"/>
        <dbReference type="EC" id="2.7.7.65"/>
    </reaction>
</comment>
<dbReference type="SMART" id="SM00448">
    <property type="entry name" value="REC"/>
    <property type="match status" value="1"/>
</dbReference>
<dbReference type="PANTHER" id="PTHR45138:SF9">
    <property type="entry name" value="DIGUANYLATE CYCLASE DGCM-RELATED"/>
    <property type="match status" value="1"/>
</dbReference>
<dbReference type="InterPro" id="IPR043128">
    <property type="entry name" value="Rev_trsase/Diguanyl_cyclase"/>
</dbReference>
<feature type="modified residue" description="4-aspartylphosphate" evidence="3">
    <location>
        <position position="56"/>
    </location>
</feature>
<keyword evidence="3" id="KW-0597">Phosphoprotein</keyword>
<evidence type="ECO:0000256" key="1">
    <source>
        <dbReference type="ARBA" id="ARBA00012528"/>
    </source>
</evidence>
<evidence type="ECO:0000313" key="7">
    <source>
        <dbReference type="Proteomes" id="UP001589773"/>
    </source>
</evidence>
<evidence type="ECO:0000259" key="5">
    <source>
        <dbReference type="PROSITE" id="PS50887"/>
    </source>
</evidence>
<gene>
    <name evidence="6" type="ORF">ACFFJK_09670</name>
</gene>
<dbReference type="Pfam" id="PF00990">
    <property type="entry name" value="GGDEF"/>
    <property type="match status" value="1"/>
</dbReference>
<evidence type="ECO:0000256" key="3">
    <source>
        <dbReference type="PROSITE-ProRule" id="PRU00169"/>
    </source>
</evidence>
<dbReference type="EMBL" id="JBHLWP010000009">
    <property type="protein sequence ID" value="MFC0252157.1"/>
    <property type="molecule type" value="Genomic_DNA"/>
</dbReference>
<dbReference type="InterPro" id="IPR029787">
    <property type="entry name" value="Nucleotide_cyclase"/>
</dbReference>
<feature type="domain" description="GGDEF" evidence="5">
    <location>
        <begin position="166"/>
        <end position="303"/>
    </location>
</feature>
<dbReference type="CDD" id="cd01949">
    <property type="entry name" value="GGDEF"/>
    <property type="match status" value="1"/>
</dbReference>
<evidence type="ECO:0000256" key="2">
    <source>
        <dbReference type="ARBA" id="ARBA00034247"/>
    </source>
</evidence>
<dbReference type="SMART" id="SM00267">
    <property type="entry name" value="GGDEF"/>
    <property type="match status" value="1"/>
</dbReference>
<dbReference type="PROSITE" id="PS50110">
    <property type="entry name" value="RESPONSE_REGULATORY"/>
    <property type="match status" value="1"/>
</dbReference>
<evidence type="ECO:0000313" key="6">
    <source>
        <dbReference type="EMBL" id="MFC0252157.1"/>
    </source>
</evidence>
<dbReference type="EC" id="2.7.7.65" evidence="1"/>
<keyword evidence="6" id="KW-0548">Nucleotidyltransferase</keyword>
<dbReference type="InterPro" id="IPR000160">
    <property type="entry name" value="GGDEF_dom"/>
</dbReference>
<protein>
    <recommendedName>
        <fullName evidence="1">diguanylate cyclase</fullName>
        <ecNumber evidence="1">2.7.7.65</ecNumber>
    </recommendedName>
</protein>
<dbReference type="PROSITE" id="PS50887">
    <property type="entry name" value="GGDEF"/>
    <property type="match status" value="1"/>
</dbReference>
<dbReference type="PANTHER" id="PTHR45138">
    <property type="entry name" value="REGULATORY COMPONENTS OF SENSORY TRANSDUCTION SYSTEM"/>
    <property type="match status" value="1"/>
</dbReference>
<dbReference type="Gene3D" id="3.40.50.2300">
    <property type="match status" value="1"/>
</dbReference>
<dbReference type="Gene3D" id="3.30.70.270">
    <property type="match status" value="1"/>
</dbReference>
<sequence>MNPVEMQKVLVADDDAINREVLGELLMPEYTVLLAKNGAQTLERAARHAPDLILLDVMMPDMDGYEVLRRLRADPQTAHIAVIFISGLDRPEDEANGLKMGAADYITKPFNATVVMARVALHLQVVRQRRMLERLANVDGLTELANRRRFDEVYGMEWQRARRSGRPLSLALLDIDAFKQYNDRYGHPAGDRALRSVARTAGAAMRRPADLAARYGGEELVLLLPETGALDARELVSHLRDAVAGLAIAHESSSVAPVLTVSVGGASWYPGSAEQPAELVEAADAELYRAKQAGRNRVSWREATGNDNFPAWHAPWSGAL</sequence>